<name>A0ABD6D385_9EURY</name>
<evidence type="ECO:0000313" key="1">
    <source>
        <dbReference type="EMBL" id="MFD1640669.1"/>
    </source>
</evidence>
<accession>A0ABD6D385</accession>
<dbReference type="EMBL" id="JBHUDM010000001">
    <property type="protein sequence ID" value="MFD1640669.1"/>
    <property type="molecule type" value="Genomic_DNA"/>
</dbReference>
<dbReference type="AlphaFoldDB" id="A0ABD6D385"/>
<dbReference type="Proteomes" id="UP001597052">
    <property type="component" value="Unassembled WGS sequence"/>
</dbReference>
<dbReference type="RefSeq" id="WP_256394369.1">
    <property type="nucleotide sequence ID" value="NZ_JANHDJ010000001.1"/>
</dbReference>
<comment type="caution">
    <text evidence="1">The sequence shown here is derived from an EMBL/GenBank/DDBJ whole genome shotgun (WGS) entry which is preliminary data.</text>
</comment>
<gene>
    <name evidence="1" type="ORF">ACFSBW_02105</name>
</gene>
<reference evidence="1 2" key="1">
    <citation type="journal article" date="2019" name="Int. J. Syst. Evol. Microbiol.">
        <title>The Global Catalogue of Microorganisms (GCM) 10K type strain sequencing project: providing services to taxonomists for standard genome sequencing and annotation.</title>
        <authorList>
            <consortium name="The Broad Institute Genomics Platform"/>
            <consortium name="The Broad Institute Genome Sequencing Center for Infectious Disease"/>
            <person name="Wu L."/>
            <person name="Ma J."/>
        </authorList>
    </citation>
    <scope>NUCLEOTIDE SEQUENCE [LARGE SCALE GENOMIC DNA]</scope>
    <source>
        <strain evidence="1 2">CGMCC 1.10593</strain>
    </source>
</reference>
<organism evidence="1 2">
    <name type="scientific">Halohasta litorea</name>
    <dbReference type="NCBI Taxonomy" id="869891"/>
    <lineage>
        <taxon>Archaea</taxon>
        <taxon>Methanobacteriati</taxon>
        <taxon>Methanobacteriota</taxon>
        <taxon>Stenosarchaea group</taxon>
        <taxon>Halobacteria</taxon>
        <taxon>Halobacteriales</taxon>
        <taxon>Haloferacaceae</taxon>
        <taxon>Halohasta</taxon>
    </lineage>
</organism>
<evidence type="ECO:0000313" key="2">
    <source>
        <dbReference type="Proteomes" id="UP001597052"/>
    </source>
</evidence>
<keyword evidence="2" id="KW-1185">Reference proteome</keyword>
<sequence length="78" mass="8208">MSLQSAATPVETLLSESRLKQLNTVSLLAQAGHALQDGNEQRAALLFGAAVIAPKYSGASYLIQGALTANDLRRKLQG</sequence>
<protein>
    <submittedName>
        <fullName evidence="1">Uncharacterized protein</fullName>
    </submittedName>
</protein>
<proteinExistence type="predicted"/>